<dbReference type="PANTHER" id="PTHR32022">
    <property type="entry name" value="D-GLUTAMATE CYCLASE, MITOCHONDRIAL"/>
    <property type="match status" value="1"/>
</dbReference>
<dbReference type="InterPro" id="IPR016938">
    <property type="entry name" value="UPF0317"/>
</dbReference>
<dbReference type="PANTHER" id="PTHR32022:SF10">
    <property type="entry name" value="D-GLUTAMATE CYCLASE, MITOCHONDRIAL"/>
    <property type="match status" value="1"/>
</dbReference>
<dbReference type="InterPro" id="IPR038021">
    <property type="entry name" value="Putative_hydro-lyase"/>
</dbReference>
<dbReference type="Proteomes" id="UP001205843">
    <property type="component" value="Unassembled WGS sequence"/>
</dbReference>
<gene>
    <name evidence="4" type="ORF">J2T57_000525</name>
</gene>
<sequence length="267" mass="28663">MVSTVERWAQASAVDVRRAARAGELTASTAGMAGGFVQVNLVILPARDAADFLRFCQGNPKPCPLLAVSEPGERGLPRLGADLDIATDVPRYRVFRHGQAVADPTDIVELWQDDLVTFALGCSFTFDHVLSQADIALRHVEQGCNVSMYDTSLPLARSGPFGGNMVVSMRPLNAADAIRAIQISTRFPLVHGAPVHLGDPDRIGIRDIAAPEYGEPVAIRDGELPVFWACGVTPQRALVDAGLPLAMTHSPGHMLVTDLREHEIAVC</sequence>
<evidence type="ECO:0000313" key="4">
    <source>
        <dbReference type="EMBL" id="MCP1673433.1"/>
    </source>
</evidence>
<proteinExistence type="inferred from homology"/>
<dbReference type="FunFam" id="3.30.2040.10:FF:000001">
    <property type="entry name" value="D-glutamate cyclase, mitochondrial"/>
    <property type="match status" value="1"/>
</dbReference>
<dbReference type="HAMAP" id="MF_01830">
    <property type="entry name" value="Hydro_lyase"/>
    <property type="match status" value="1"/>
</dbReference>
<comment type="similarity">
    <text evidence="1 3">Belongs to the D-glutamate cyclase family.</text>
</comment>
<name>A0AAE3G1F1_9GAMM</name>
<dbReference type="Gene3D" id="3.40.1640.10">
    <property type="entry name" value="PSTPO5379-like"/>
    <property type="match status" value="1"/>
</dbReference>
<keyword evidence="5" id="KW-1185">Reference proteome</keyword>
<organism evidence="4 5">
    <name type="scientific">Natronocella acetinitrilica</name>
    <dbReference type="NCBI Taxonomy" id="414046"/>
    <lineage>
        <taxon>Bacteria</taxon>
        <taxon>Pseudomonadati</taxon>
        <taxon>Pseudomonadota</taxon>
        <taxon>Gammaproteobacteria</taxon>
        <taxon>Chromatiales</taxon>
        <taxon>Ectothiorhodospiraceae</taxon>
        <taxon>Natronocella</taxon>
    </lineage>
</organism>
<keyword evidence="2 3" id="KW-0456">Lyase</keyword>
<accession>A0AAE3G1F1</accession>
<dbReference type="Gene3D" id="3.30.2040.10">
    <property type="entry name" value="PSTPO5379-like domain"/>
    <property type="match status" value="1"/>
</dbReference>
<reference evidence="4" key="1">
    <citation type="submission" date="2022-03" db="EMBL/GenBank/DDBJ databases">
        <title>Genomic Encyclopedia of Type Strains, Phase III (KMG-III): the genomes of soil and plant-associated and newly described type strains.</title>
        <authorList>
            <person name="Whitman W."/>
        </authorList>
    </citation>
    <scope>NUCLEOTIDE SEQUENCE</scope>
    <source>
        <strain evidence="4">ANL 6-2</strain>
    </source>
</reference>
<comment type="caution">
    <text evidence="4">The sequence shown here is derived from an EMBL/GenBank/DDBJ whole genome shotgun (WGS) entry which is preliminary data.</text>
</comment>
<evidence type="ECO:0000256" key="1">
    <source>
        <dbReference type="ARBA" id="ARBA00007896"/>
    </source>
</evidence>
<dbReference type="NCBIfam" id="NF003969">
    <property type="entry name" value="PRK05463.1"/>
    <property type="match status" value="1"/>
</dbReference>
<dbReference type="EMBL" id="JALJXV010000001">
    <property type="protein sequence ID" value="MCP1673433.1"/>
    <property type="molecule type" value="Genomic_DNA"/>
</dbReference>
<evidence type="ECO:0000256" key="2">
    <source>
        <dbReference type="ARBA" id="ARBA00023239"/>
    </source>
</evidence>
<dbReference type="RefSeq" id="WP_253473778.1">
    <property type="nucleotide sequence ID" value="NZ_JALJXV010000001.1"/>
</dbReference>
<dbReference type="Pfam" id="PF07286">
    <property type="entry name" value="D-Glu_cyclase"/>
    <property type="match status" value="1"/>
</dbReference>
<dbReference type="EC" id="4.2.1.-" evidence="3"/>
<dbReference type="GO" id="GO:0016829">
    <property type="term" value="F:lyase activity"/>
    <property type="evidence" value="ECO:0007669"/>
    <property type="project" value="UniProtKB-KW"/>
</dbReference>
<dbReference type="PIRSF" id="PIRSF029755">
    <property type="entry name" value="UCP029755"/>
    <property type="match status" value="1"/>
</dbReference>
<evidence type="ECO:0000256" key="3">
    <source>
        <dbReference type="HAMAP-Rule" id="MF_01830"/>
    </source>
</evidence>
<protein>
    <recommendedName>
        <fullName evidence="3">Putative hydro-lyase J2T57_000525</fullName>
        <ecNumber evidence="3">4.2.1.-</ecNumber>
    </recommendedName>
</protein>
<dbReference type="AlphaFoldDB" id="A0AAE3G1F1"/>
<evidence type="ECO:0000313" key="5">
    <source>
        <dbReference type="Proteomes" id="UP001205843"/>
    </source>
</evidence>
<dbReference type="SUPFAM" id="SSF160920">
    <property type="entry name" value="PSTPO5379-like"/>
    <property type="match status" value="1"/>
</dbReference>
<dbReference type="InterPro" id="IPR009906">
    <property type="entry name" value="D-Glu_cyclase"/>
</dbReference>